<feature type="domain" description="Response regulatory" evidence="5">
    <location>
        <begin position="100"/>
        <end position="216"/>
    </location>
</feature>
<dbReference type="PANTHER" id="PTHR43547">
    <property type="entry name" value="TWO-COMPONENT HISTIDINE KINASE"/>
    <property type="match status" value="1"/>
</dbReference>
<evidence type="ECO:0000313" key="7">
    <source>
        <dbReference type="Proteomes" id="UP000234343"/>
    </source>
</evidence>
<evidence type="ECO:0000313" key="6">
    <source>
        <dbReference type="EMBL" id="AUH71080.1"/>
    </source>
</evidence>
<evidence type="ECO:0000256" key="3">
    <source>
        <dbReference type="ARBA" id="ARBA00022553"/>
    </source>
</evidence>
<dbReference type="EMBL" id="CP025491">
    <property type="protein sequence ID" value="AUH71080.1"/>
    <property type="molecule type" value="Genomic_DNA"/>
</dbReference>
<reference evidence="6 7" key="1">
    <citation type="submission" date="2017-12" db="EMBL/GenBank/DDBJ databases">
        <title>Legionella sainthelensi LA01-117, whole genome sequence of a clinical isolate from New Zealand.</title>
        <authorList>
            <person name="Cree S.L."/>
            <person name="Slow S."/>
            <person name="Kennedy M.A."/>
            <person name="Murdoch D.R."/>
            <person name="Biggs P.J."/>
            <person name="Anderson T."/>
        </authorList>
    </citation>
    <scope>NUCLEOTIDE SEQUENCE [LARGE SCALE GENOMIC DNA]</scope>
    <source>
        <strain evidence="6 7">LA01-117</strain>
    </source>
</reference>
<dbReference type="InterPro" id="IPR004358">
    <property type="entry name" value="Sig_transdc_His_kin-like_C"/>
</dbReference>
<evidence type="ECO:0000256" key="1">
    <source>
        <dbReference type="ARBA" id="ARBA00000085"/>
    </source>
</evidence>
<evidence type="ECO:0000259" key="5">
    <source>
        <dbReference type="PROSITE" id="PS50110"/>
    </source>
</evidence>
<accession>A0A2H5FHP6</accession>
<evidence type="ECO:0000256" key="4">
    <source>
        <dbReference type="PROSITE-ProRule" id="PRU00169"/>
    </source>
</evidence>
<sequence length="220" mass="24913">MHSLYIFQISFRRSNYRRNIFYLLISSFFFSKQLNRSRGGLGIGLSLVKQLVELHGGTVEAKSNGEHLGSEFIVRIPIVSVLVNTKNSTNESINHTNCRRILVVDDNIDITTSLTLLLELMGHTIKIAYNGLDAIDTASTFHPDLILMDIGMPQLNGYDVAKEIRKQPWGKNVILAALTGWGLEKDRHRAKEAGFDFHITKLIKLDMLERLLTDIEFNTV</sequence>
<dbReference type="Proteomes" id="UP000234343">
    <property type="component" value="Chromosome"/>
</dbReference>
<dbReference type="EC" id="2.7.13.3" evidence="2"/>
<name>A0A2H5FHP6_9GAMM</name>
<protein>
    <recommendedName>
        <fullName evidence="2">histidine kinase</fullName>
        <ecNumber evidence="2">2.7.13.3</ecNumber>
    </recommendedName>
</protein>
<dbReference type="Pfam" id="PF00072">
    <property type="entry name" value="Response_reg"/>
    <property type="match status" value="1"/>
</dbReference>
<dbReference type="InterPro" id="IPR003594">
    <property type="entry name" value="HATPase_dom"/>
</dbReference>
<dbReference type="SUPFAM" id="SSF52172">
    <property type="entry name" value="CheY-like"/>
    <property type="match status" value="1"/>
</dbReference>
<dbReference type="GO" id="GO:0000155">
    <property type="term" value="F:phosphorelay sensor kinase activity"/>
    <property type="evidence" value="ECO:0007669"/>
    <property type="project" value="TreeGrafter"/>
</dbReference>
<dbReference type="InterPro" id="IPR011006">
    <property type="entry name" value="CheY-like_superfamily"/>
</dbReference>
<dbReference type="Pfam" id="PF02518">
    <property type="entry name" value="HATPase_c"/>
    <property type="match status" value="1"/>
</dbReference>
<dbReference type="InterPro" id="IPR036890">
    <property type="entry name" value="HATPase_C_sf"/>
</dbReference>
<evidence type="ECO:0000256" key="2">
    <source>
        <dbReference type="ARBA" id="ARBA00012438"/>
    </source>
</evidence>
<keyword evidence="7" id="KW-1185">Reference proteome</keyword>
<dbReference type="PANTHER" id="PTHR43547:SF2">
    <property type="entry name" value="HYBRID SIGNAL TRANSDUCTION HISTIDINE KINASE C"/>
    <property type="match status" value="1"/>
</dbReference>
<dbReference type="RefSeq" id="WP_101898845.1">
    <property type="nucleotide sequence ID" value="NZ_CP025491.2"/>
</dbReference>
<dbReference type="CDD" id="cd17580">
    <property type="entry name" value="REC_2_DhkD-like"/>
    <property type="match status" value="1"/>
</dbReference>
<gene>
    <name evidence="6" type="ORF">CAB17_02650</name>
</gene>
<dbReference type="PROSITE" id="PS50110">
    <property type="entry name" value="RESPONSE_REGULATORY"/>
    <property type="match status" value="1"/>
</dbReference>
<proteinExistence type="predicted"/>
<dbReference type="Gene3D" id="3.30.565.10">
    <property type="entry name" value="Histidine kinase-like ATPase, C-terminal domain"/>
    <property type="match status" value="1"/>
</dbReference>
<organism evidence="6 7">
    <name type="scientific">Legionella sainthelensi</name>
    <dbReference type="NCBI Taxonomy" id="28087"/>
    <lineage>
        <taxon>Bacteria</taxon>
        <taxon>Pseudomonadati</taxon>
        <taxon>Pseudomonadota</taxon>
        <taxon>Gammaproteobacteria</taxon>
        <taxon>Legionellales</taxon>
        <taxon>Legionellaceae</taxon>
        <taxon>Legionella</taxon>
    </lineage>
</organism>
<dbReference type="SUPFAM" id="SSF55874">
    <property type="entry name" value="ATPase domain of HSP90 chaperone/DNA topoisomerase II/histidine kinase"/>
    <property type="match status" value="1"/>
</dbReference>
<dbReference type="SMART" id="SM00448">
    <property type="entry name" value="REC"/>
    <property type="match status" value="1"/>
</dbReference>
<dbReference type="InterPro" id="IPR001789">
    <property type="entry name" value="Sig_transdc_resp-reg_receiver"/>
</dbReference>
<comment type="catalytic activity">
    <reaction evidence="1">
        <text>ATP + protein L-histidine = ADP + protein N-phospho-L-histidine.</text>
        <dbReference type="EC" id="2.7.13.3"/>
    </reaction>
</comment>
<dbReference type="AlphaFoldDB" id="A0A2H5FHP6"/>
<keyword evidence="3 4" id="KW-0597">Phosphoprotein</keyword>
<dbReference type="KEGG" id="lsh:CAB17_02650"/>
<feature type="modified residue" description="4-aspartylphosphate" evidence="4">
    <location>
        <position position="149"/>
    </location>
</feature>
<dbReference type="Gene3D" id="3.40.50.2300">
    <property type="match status" value="1"/>
</dbReference>
<dbReference type="PRINTS" id="PR00344">
    <property type="entry name" value="BCTRLSENSOR"/>
</dbReference>